<dbReference type="SUPFAM" id="SSF53850">
    <property type="entry name" value="Periplasmic binding protein-like II"/>
    <property type="match status" value="1"/>
</dbReference>
<dbReference type="GO" id="GO:0006351">
    <property type="term" value="P:DNA-templated transcription"/>
    <property type="evidence" value="ECO:0007669"/>
    <property type="project" value="TreeGrafter"/>
</dbReference>
<dbReference type="Pfam" id="PF00126">
    <property type="entry name" value="HTH_1"/>
    <property type="match status" value="1"/>
</dbReference>
<reference evidence="6 7" key="1">
    <citation type="submission" date="2019-07" db="EMBL/GenBank/DDBJ databases">
        <title>The pathways for chlorine oxyanion respiration interact through the shared metabolite chlorate.</title>
        <authorList>
            <person name="Barnum T.P."/>
            <person name="Cheng Y."/>
            <person name="Hill K.A."/>
            <person name="Lucas L.N."/>
            <person name="Carlson H.K."/>
            <person name="Coates J.D."/>
        </authorList>
    </citation>
    <scope>NUCLEOTIDE SEQUENCE [LARGE SCALE GENOMIC DNA]</scope>
    <source>
        <strain evidence="6">UCB</strain>
    </source>
</reference>
<proteinExistence type="inferred from homology"/>
<protein>
    <submittedName>
        <fullName evidence="6">LysR family transcriptional regulator</fullName>
    </submittedName>
</protein>
<evidence type="ECO:0000313" key="6">
    <source>
        <dbReference type="EMBL" id="TVT33066.1"/>
    </source>
</evidence>
<accession>A0A558B976</accession>
<evidence type="ECO:0000256" key="1">
    <source>
        <dbReference type="ARBA" id="ARBA00009437"/>
    </source>
</evidence>
<dbReference type="InterPro" id="IPR058163">
    <property type="entry name" value="LysR-type_TF_proteobact-type"/>
</dbReference>
<dbReference type="SUPFAM" id="SSF46785">
    <property type="entry name" value="Winged helix' DNA-binding domain"/>
    <property type="match status" value="1"/>
</dbReference>
<comment type="similarity">
    <text evidence="1">Belongs to the LysR transcriptional regulatory family.</text>
</comment>
<dbReference type="GO" id="GO:0003700">
    <property type="term" value="F:DNA-binding transcription factor activity"/>
    <property type="evidence" value="ECO:0007669"/>
    <property type="project" value="InterPro"/>
</dbReference>
<dbReference type="PANTHER" id="PTHR30537:SF66">
    <property type="entry name" value="IRON-REGULATED VIRULENCE REGULATORY PROTEIN IRGB"/>
    <property type="match status" value="1"/>
</dbReference>
<evidence type="ECO:0000256" key="4">
    <source>
        <dbReference type="ARBA" id="ARBA00023163"/>
    </source>
</evidence>
<dbReference type="InterPro" id="IPR005119">
    <property type="entry name" value="LysR_subst-bd"/>
</dbReference>
<dbReference type="EMBL" id="VMRX01000026">
    <property type="protein sequence ID" value="TVT33066.1"/>
    <property type="molecule type" value="Genomic_DNA"/>
</dbReference>
<dbReference type="InterPro" id="IPR036390">
    <property type="entry name" value="WH_DNA-bd_sf"/>
</dbReference>
<keyword evidence="3" id="KW-0238">DNA-binding</keyword>
<evidence type="ECO:0000256" key="3">
    <source>
        <dbReference type="ARBA" id="ARBA00023125"/>
    </source>
</evidence>
<feature type="domain" description="HTH lysR-type" evidence="5">
    <location>
        <begin position="1"/>
        <end position="59"/>
    </location>
</feature>
<dbReference type="PANTHER" id="PTHR30537">
    <property type="entry name" value="HTH-TYPE TRANSCRIPTIONAL REGULATOR"/>
    <property type="match status" value="1"/>
</dbReference>
<dbReference type="AlphaFoldDB" id="A0A558B976"/>
<evidence type="ECO:0000256" key="2">
    <source>
        <dbReference type="ARBA" id="ARBA00023015"/>
    </source>
</evidence>
<evidence type="ECO:0000313" key="7">
    <source>
        <dbReference type="Proteomes" id="UP000319142"/>
    </source>
</evidence>
<sequence>MYDLEELEAFVSVVRTGSLTASTRDLGCPKSTLSRRIRQLEEAVGQPLLLRQSRKVVPNDAGRVFYRYSNDILELAARGREALDELKEEVSGQLELRCHESLVRGWFAGVVEAFMDDYPDLRVALHTQQQMPEKLDNGICLWLGAVPQCPLRQERLGLLAQSVYASPGYLERSGLPATPGELGRHAWVDMLGRHGGGNVLHNSALGTYPLSAPERQFTVDQFCVQGDAIAAGRGLGLMPDWLVEQRLRAHPGSFRRCLPDWRGPDLPVTLLYPHGHLPCRVRAFIAHLRSSVPIAWLAGSCVAEDVVPDIGTDHINT</sequence>
<dbReference type="Gene3D" id="3.40.190.290">
    <property type="match status" value="1"/>
</dbReference>
<dbReference type="Proteomes" id="UP000319142">
    <property type="component" value="Unassembled WGS sequence"/>
</dbReference>
<comment type="caution">
    <text evidence="6">The sequence shown here is derived from an EMBL/GenBank/DDBJ whole genome shotgun (WGS) entry which is preliminary data.</text>
</comment>
<dbReference type="InterPro" id="IPR000847">
    <property type="entry name" value="LysR_HTH_N"/>
</dbReference>
<dbReference type="PROSITE" id="PS50931">
    <property type="entry name" value="HTH_LYSR"/>
    <property type="match status" value="1"/>
</dbReference>
<dbReference type="Gene3D" id="1.10.10.10">
    <property type="entry name" value="Winged helix-like DNA-binding domain superfamily/Winged helix DNA-binding domain"/>
    <property type="match status" value="1"/>
</dbReference>
<dbReference type="RefSeq" id="WP_273133711.1">
    <property type="nucleotide sequence ID" value="NZ_VMRX01000026.1"/>
</dbReference>
<evidence type="ECO:0000259" key="5">
    <source>
        <dbReference type="PROSITE" id="PS50931"/>
    </source>
</evidence>
<gene>
    <name evidence="6" type="ORF">FHK81_10400</name>
</gene>
<dbReference type="Pfam" id="PF03466">
    <property type="entry name" value="LysR_substrate"/>
    <property type="match status" value="1"/>
</dbReference>
<keyword evidence="4" id="KW-0804">Transcription</keyword>
<organism evidence="6 7">
    <name type="scientific">Marinobacter vinifirmus</name>
    <dbReference type="NCBI Taxonomy" id="355591"/>
    <lineage>
        <taxon>Bacteria</taxon>
        <taxon>Pseudomonadati</taxon>
        <taxon>Pseudomonadota</taxon>
        <taxon>Gammaproteobacteria</taxon>
        <taxon>Pseudomonadales</taxon>
        <taxon>Marinobacteraceae</taxon>
        <taxon>Marinobacter</taxon>
    </lineage>
</organism>
<keyword evidence="2" id="KW-0805">Transcription regulation</keyword>
<name>A0A558B976_9GAMM</name>
<dbReference type="GO" id="GO:0043565">
    <property type="term" value="F:sequence-specific DNA binding"/>
    <property type="evidence" value="ECO:0007669"/>
    <property type="project" value="TreeGrafter"/>
</dbReference>
<dbReference type="InterPro" id="IPR036388">
    <property type="entry name" value="WH-like_DNA-bd_sf"/>
</dbReference>